<proteinExistence type="predicted"/>
<dbReference type="AlphaFoldDB" id="A0A177KVK8"/>
<organism evidence="2 3">
    <name type="scientific">Domibacillus aminovorans</name>
    <dbReference type="NCBI Taxonomy" id="29332"/>
    <lineage>
        <taxon>Bacteria</taxon>
        <taxon>Bacillati</taxon>
        <taxon>Bacillota</taxon>
        <taxon>Bacilli</taxon>
        <taxon>Bacillales</taxon>
        <taxon>Bacillaceae</taxon>
        <taxon>Domibacillus</taxon>
    </lineage>
</organism>
<accession>A0A177KVK8</accession>
<evidence type="ECO:0000313" key="2">
    <source>
        <dbReference type="EMBL" id="OAH57084.1"/>
    </source>
</evidence>
<dbReference type="OrthoDB" id="7889018at2"/>
<reference evidence="2 3" key="1">
    <citation type="submission" date="2016-01" db="EMBL/GenBank/DDBJ databases">
        <title>Investigation of taxonomic status of Bacillus aminovorans.</title>
        <authorList>
            <person name="Verma A."/>
            <person name="Pal Y."/>
            <person name="Krishnamurthi S."/>
        </authorList>
    </citation>
    <scope>NUCLEOTIDE SEQUENCE [LARGE SCALE GENOMIC DNA]</scope>
    <source>
        <strain evidence="2 3">DSM 4337</strain>
    </source>
</reference>
<dbReference type="Proteomes" id="UP000077271">
    <property type="component" value="Unassembled WGS sequence"/>
</dbReference>
<dbReference type="EMBL" id="LQWZ01000015">
    <property type="protein sequence ID" value="OAH57084.1"/>
    <property type="molecule type" value="Genomic_DNA"/>
</dbReference>
<evidence type="ECO:0000256" key="1">
    <source>
        <dbReference type="SAM" id="MobiDB-lite"/>
    </source>
</evidence>
<feature type="compositionally biased region" description="Basic and acidic residues" evidence="1">
    <location>
        <begin position="248"/>
        <end position="262"/>
    </location>
</feature>
<dbReference type="Pfam" id="PF03837">
    <property type="entry name" value="RecT"/>
    <property type="match status" value="1"/>
</dbReference>
<gene>
    <name evidence="2" type="ORF">AWH48_19340</name>
</gene>
<dbReference type="GO" id="GO:0006259">
    <property type="term" value="P:DNA metabolic process"/>
    <property type="evidence" value="ECO:0007669"/>
    <property type="project" value="InterPro"/>
</dbReference>
<evidence type="ECO:0000313" key="3">
    <source>
        <dbReference type="Proteomes" id="UP000077271"/>
    </source>
</evidence>
<protein>
    <recommendedName>
        <fullName evidence="4">Phage recombination protein Bet</fullName>
    </recommendedName>
</protein>
<dbReference type="InterPro" id="IPR018330">
    <property type="entry name" value="RecT_fam"/>
</dbReference>
<evidence type="ECO:0008006" key="4">
    <source>
        <dbReference type="Google" id="ProtNLM"/>
    </source>
</evidence>
<sequence>MTTTKKITFTSDQKSLIWTTKLDTENANQADAKVFVELCESYGLNPFEGDILFQKCETQYGPRVQYTVTRDGHLKFAMKDPNFINILSCVVRKNDVFKVDVLEGVPVHEFSAECGEIVGAWCVVKHKVRGNMFVNVDFDEYFKAFSPKSPVWKAMPSAMIEKIAMVQGLRRSFPLGVQFCSEDEVIDLYEDVNTPEENADQKKEENLLLMSVEEFAKTPQAAVLKDSPKVEDKAEQKPTEKPKRKTKTAAEKKAEKEAKEANELKADTAAKIEEGLKAVPTVQPAHNIISFSRLSLFDACRFKWYLRYGLENKRRRIAFPCFRESGA</sequence>
<comment type="caution">
    <text evidence="2">The sequence shown here is derived from an EMBL/GenBank/DDBJ whole genome shotgun (WGS) entry which is preliminary data.</text>
</comment>
<name>A0A177KVK8_9BACI</name>
<feature type="region of interest" description="Disordered" evidence="1">
    <location>
        <begin position="226"/>
        <end position="262"/>
    </location>
</feature>
<dbReference type="GO" id="GO:0003677">
    <property type="term" value="F:DNA binding"/>
    <property type="evidence" value="ECO:0007669"/>
    <property type="project" value="InterPro"/>
</dbReference>
<dbReference type="RefSeq" id="WP_063974841.1">
    <property type="nucleotide sequence ID" value="NZ_LQWZ01000015.1"/>
</dbReference>
<feature type="compositionally biased region" description="Basic and acidic residues" evidence="1">
    <location>
        <begin position="226"/>
        <end position="241"/>
    </location>
</feature>